<proteinExistence type="predicted"/>
<dbReference type="SUPFAM" id="SSF49785">
    <property type="entry name" value="Galactose-binding domain-like"/>
    <property type="match status" value="1"/>
</dbReference>
<protein>
    <recommendedName>
        <fullName evidence="3">CBM-cenC domain-containing protein</fullName>
    </recommendedName>
</protein>
<evidence type="ECO:0008006" key="3">
    <source>
        <dbReference type="Google" id="ProtNLM"/>
    </source>
</evidence>
<organism evidence="2">
    <name type="scientific">uncultured Caudovirales phage</name>
    <dbReference type="NCBI Taxonomy" id="2100421"/>
    <lineage>
        <taxon>Viruses</taxon>
        <taxon>Duplodnaviria</taxon>
        <taxon>Heunggongvirae</taxon>
        <taxon>Uroviricota</taxon>
        <taxon>Caudoviricetes</taxon>
        <taxon>Peduoviridae</taxon>
        <taxon>Maltschvirus</taxon>
        <taxon>Maltschvirus maltsch</taxon>
    </lineage>
</organism>
<gene>
    <name evidence="2" type="ORF">UFOVP368_22</name>
</gene>
<dbReference type="EMBL" id="LR798303">
    <property type="protein sequence ID" value="CAB5222638.1"/>
    <property type="molecule type" value="Genomic_DNA"/>
</dbReference>
<dbReference type="Gene3D" id="2.60.120.260">
    <property type="entry name" value="Galactose-binding domain-like"/>
    <property type="match status" value="2"/>
</dbReference>
<sequence>MNLGLGLSLGARGAGFSPAALFSAGEQGVWYDPSDLSTLFQDSAGTTPVTAVGQPVGFLGDKSRGFVPGAELVTNGTFDADTNGWTQIGGGSFAWDASGGIACTDVGGADCNAQTTITTVAGRTYRARWTVRSATGGWLFRIRNATDYSFQSVIAATGTYTAYFVASVTGTNTVNLISNDTNQTVVFDNISVRELAGNHATQPTAASRPVLGRVPVGGRRNLLTFTEQFDDAAWDKTSQGSGAVPTITQNAGTAPDGTTTAERVQFSRTGTTVTDRSRLEQINIPAVASTNYTFSIWLKSFGGANQTVTLLPNFGDGIPTAVTVTSEWQRFTLTANTLAGVTATVVVGLGYVANAVTAADILIWGAQLETGSTATAYQRVVTALDVTQAGVPDCYYLSFDGTDDGMLTGTITPGIDKVQVFAGVRKLSDAATGLVAETSTDAAANNGAFGLFAPSASGGNSYRCTSRGTAPASAGTGVFAAAPDTSVITGIGDIASDTATLRRNGAVVETVATDQGTGNYLAYPLYIGRRTASVPFNGQIFSLIVRFGANLSAATVAQAEAFVNSKTGAY</sequence>
<evidence type="ECO:0000256" key="1">
    <source>
        <dbReference type="SAM" id="MobiDB-lite"/>
    </source>
</evidence>
<dbReference type="InterPro" id="IPR008979">
    <property type="entry name" value="Galactose-bd-like_sf"/>
</dbReference>
<reference evidence="2" key="1">
    <citation type="submission" date="2020-05" db="EMBL/GenBank/DDBJ databases">
        <authorList>
            <person name="Chiriac C."/>
            <person name="Salcher M."/>
            <person name="Ghai R."/>
            <person name="Kavagutti S V."/>
        </authorList>
    </citation>
    <scope>NUCLEOTIDE SEQUENCE</scope>
</reference>
<evidence type="ECO:0000313" key="2">
    <source>
        <dbReference type="EMBL" id="CAB5222638.1"/>
    </source>
</evidence>
<feature type="region of interest" description="Disordered" evidence="1">
    <location>
        <begin position="236"/>
        <end position="258"/>
    </location>
</feature>
<name>A0A6J7X0J0_9CAUD</name>
<accession>A0A6J7X0J0</accession>